<dbReference type="EMBL" id="JASJOS010000006">
    <property type="protein sequence ID" value="MDJ1481872.1"/>
    <property type="molecule type" value="Genomic_DNA"/>
</dbReference>
<reference evidence="1" key="1">
    <citation type="submission" date="2023-05" db="EMBL/GenBank/DDBJ databases">
        <authorList>
            <person name="Zhang X."/>
        </authorList>
    </citation>
    <scope>NUCLEOTIDE SEQUENCE</scope>
    <source>
        <strain evidence="1">YF14B1</strain>
    </source>
</reference>
<comment type="caution">
    <text evidence="1">The sequence shown here is derived from an EMBL/GenBank/DDBJ whole genome shotgun (WGS) entry which is preliminary data.</text>
</comment>
<sequence length="82" mass="9016">MTLSKEQEMQVRSWIDSKTGSLTCPVCQSKSKSVEGMVAMFPVNTEKNVDMNFQMPVVIVACGNCGYIMPFSASKMGLITKD</sequence>
<proteinExistence type="predicted"/>
<evidence type="ECO:0000313" key="1">
    <source>
        <dbReference type="EMBL" id="MDJ1481872.1"/>
    </source>
</evidence>
<name>A0AAE3QM53_9BACT</name>
<accession>A0AAE3QM53</accession>
<dbReference type="AlphaFoldDB" id="A0AAE3QM53"/>
<dbReference type="Proteomes" id="UP001241110">
    <property type="component" value="Unassembled WGS sequence"/>
</dbReference>
<evidence type="ECO:0000313" key="2">
    <source>
        <dbReference type="Proteomes" id="UP001241110"/>
    </source>
</evidence>
<dbReference type="RefSeq" id="WP_313980247.1">
    <property type="nucleotide sequence ID" value="NZ_JASJOS010000006.1"/>
</dbReference>
<organism evidence="1 2">
    <name type="scientific">Xanthocytophaga flava</name>
    <dbReference type="NCBI Taxonomy" id="3048013"/>
    <lineage>
        <taxon>Bacteria</taxon>
        <taxon>Pseudomonadati</taxon>
        <taxon>Bacteroidota</taxon>
        <taxon>Cytophagia</taxon>
        <taxon>Cytophagales</taxon>
        <taxon>Rhodocytophagaceae</taxon>
        <taxon>Xanthocytophaga</taxon>
    </lineage>
</organism>
<gene>
    <name evidence="1" type="ORF">QNI16_15330</name>
</gene>
<protein>
    <submittedName>
        <fullName evidence="1">Uncharacterized protein</fullName>
    </submittedName>
</protein>